<keyword evidence="1" id="KW-0238">DNA-binding</keyword>
<dbReference type="PANTHER" id="PTHR30055">
    <property type="entry name" value="HTH-TYPE TRANSCRIPTIONAL REGULATOR RUTR"/>
    <property type="match status" value="1"/>
</dbReference>
<dbReference type="EMBL" id="SHNN01000001">
    <property type="protein sequence ID" value="MCX2980227.1"/>
    <property type="molecule type" value="Genomic_DNA"/>
</dbReference>
<dbReference type="Gene3D" id="1.10.357.10">
    <property type="entry name" value="Tetracycline Repressor, domain 2"/>
    <property type="match status" value="1"/>
</dbReference>
<gene>
    <name evidence="4" type="ORF">EYC98_05015</name>
</gene>
<evidence type="ECO:0000313" key="5">
    <source>
        <dbReference type="Proteomes" id="UP001143362"/>
    </source>
</evidence>
<dbReference type="InterPro" id="IPR009057">
    <property type="entry name" value="Homeodomain-like_sf"/>
</dbReference>
<dbReference type="PANTHER" id="PTHR30055:SF235">
    <property type="entry name" value="TRANSCRIPTIONAL REGULATORY PROTEIN"/>
    <property type="match status" value="1"/>
</dbReference>
<evidence type="ECO:0000313" key="4">
    <source>
        <dbReference type="EMBL" id="MCX2980227.1"/>
    </source>
</evidence>
<evidence type="ECO:0000259" key="2">
    <source>
        <dbReference type="Pfam" id="PF00440"/>
    </source>
</evidence>
<dbReference type="Pfam" id="PF17939">
    <property type="entry name" value="TetR_C_30"/>
    <property type="match status" value="1"/>
</dbReference>
<organism evidence="4 5">
    <name type="scientific">Candidatus Litorirhabdus singularis</name>
    <dbReference type="NCBI Taxonomy" id="2518993"/>
    <lineage>
        <taxon>Bacteria</taxon>
        <taxon>Pseudomonadati</taxon>
        <taxon>Pseudomonadota</taxon>
        <taxon>Gammaproteobacteria</taxon>
        <taxon>Cellvibrionales</taxon>
        <taxon>Halieaceae</taxon>
        <taxon>Candidatus Litorirhabdus</taxon>
    </lineage>
</organism>
<accession>A0ABT3TD49</accession>
<evidence type="ECO:0000256" key="1">
    <source>
        <dbReference type="ARBA" id="ARBA00023125"/>
    </source>
</evidence>
<sequence>MQESMTTATESTVYQGAALALLETAEQLFAEHGVDAVSTREIARTAGQKNHSAVAYHFGSKGQLIAAILELRLPAINERRQQLLTFLHDAGQSHNLRAIVGALVIPFVEQLRSDNKHNHYVGFIGQLSAQRHDELNHHANPQHTTATRKLSRLMAAALADIPRPLFYARTELMAAQLYQSLALWDARRRAGDPEYADQELGWRTENLIDFISAGLASPVSGPTRRQLKSREE</sequence>
<dbReference type="InterPro" id="IPR041586">
    <property type="entry name" value="PsrA_TetR_C"/>
</dbReference>
<proteinExistence type="predicted"/>
<dbReference type="SUPFAM" id="SSF46689">
    <property type="entry name" value="Homeodomain-like"/>
    <property type="match status" value="1"/>
</dbReference>
<keyword evidence="5" id="KW-1185">Reference proteome</keyword>
<evidence type="ECO:0000259" key="3">
    <source>
        <dbReference type="Pfam" id="PF17939"/>
    </source>
</evidence>
<dbReference type="Proteomes" id="UP001143362">
    <property type="component" value="Unassembled WGS sequence"/>
</dbReference>
<comment type="caution">
    <text evidence="4">The sequence shown here is derived from an EMBL/GenBank/DDBJ whole genome shotgun (WGS) entry which is preliminary data.</text>
</comment>
<dbReference type="Pfam" id="PF00440">
    <property type="entry name" value="TetR_N"/>
    <property type="match status" value="1"/>
</dbReference>
<dbReference type="InterPro" id="IPR050109">
    <property type="entry name" value="HTH-type_TetR-like_transc_reg"/>
</dbReference>
<feature type="domain" description="PsrA tetracyclin repressor-like C-terminal" evidence="3">
    <location>
        <begin position="102"/>
        <end position="214"/>
    </location>
</feature>
<protein>
    <submittedName>
        <fullName evidence="4">TetR/AcrR family transcriptional regulator</fullName>
    </submittedName>
</protein>
<feature type="domain" description="HTH tetR-type" evidence="2">
    <location>
        <begin position="21"/>
        <end position="68"/>
    </location>
</feature>
<name>A0ABT3TD49_9GAMM</name>
<reference evidence="4" key="1">
    <citation type="submission" date="2019-02" db="EMBL/GenBank/DDBJ databases">
        <authorList>
            <person name="Li S.-H."/>
        </authorList>
    </citation>
    <scope>NUCLEOTIDE SEQUENCE</scope>
    <source>
        <strain evidence="4">IMCC14734</strain>
    </source>
</reference>
<dbReference type="SUPFAM" id="SSF48498">
    <property type="entry name" value="Tetracyclin repressor-like, C-terminal domain"/>
    <property type="match status" value="1"/>
</dbReference>
<dbReference type="InterPro" id="IPR001647">
    <property type="entry name" value="HTH_TetR"/>
</dbReference>
<dbReference type="InterPro" id="IPR036271">
    <property type="entry name" value="Tet_transcr_reg_TetR-rel_C_sf"/>
</dbReference>